<organism evidence="3 4">
    <name type="scientific">Lactobacillus ultunensis DSM 16047</name>
    <dbReference type="NCBI Taxonomy" id="525365"/>
    <lineage>
        <taxon>Bacteria</taxon>
        <taxon>Bacillati</taxon>
        <taxon>Bacillota</taxon>
        <taxon>Bacilli</taxon>
        <taxon>Lactobacillales</taxon>
        <taxon>Lactobacillaceae</taxon>
        <taxon>Lactobacillus</taxon>
    </lineage>
</organism>
<accession>C2EPY5</accession>
<dbReference type="InterPro" id="IPR025420">
    <property type="entry name" value="DUF4143"/>
</dbReference>
<dbReference type="InterPro" id="IPR041682">
    <property type="entry name" value="AAA_14"/>
</dbReference>
<evidence type="ECO:0000259" key="2">
    <source>
        <dbReference type="Pfam" id="PF13635"/>
    </source>
</evidence>
<protein>
    <submittedName>
        <fullName evidence="3">Uncharacterized protein</fullName>
    </submittedName>
</protein>
<dbReference type="PANTHER" id="PTHR33295">
    <property type="entry name" value="ATPASE"/>
    <property type="match status" value="1"/>
</dbReference>
<sequence>MEHQILRHIITEQHRVIKNAVIFPRDYEFDPKANYVLVGLRRAGKSTLLYKIARDLVKNGVDWSQIIYVNFEDERLNGFSLADFDDILGVAGELTDKEPYIFLDEVQNIDGWEKFARRLADQKYRVYITGSNAKMLEWNIVERLGARYFIKTIYPYNFNEFLTAKGIDHTTNELYDTLLSGRIVRGAADYLSHGGLPETLIYSDHRDYLESIYQKILLGNIIARNDIRNQEAFRLLINKIAETIMHDVSYRNLAKSIRSVLNKKVSTETVINYISFAKSAFLLFDVKDYVSKFTDKNTTPKYYFIDNGILNLFLLNKASVLLENLVAIALYEKYQDHLFYLKSSKTKIDIDFYLPEKKTAIQVAFSVSDHAYEREVGNLVRLTKNDDSVERFIIVTSEEEKTIEEDGVKVEVMPLYKFLLDDLVAFDITDKK</sequence>
<dbReference type="PANTHER" id="PTHR33295:SF8">
    <property type="entry name" value="AAA+ ATPASE DOMAIN-CONTAINING PROTEIN"/>
    <property type="match status" value="1"/>
</dbReference>
<evidence type="ECO:0000259" key="1">
    <source>
        <dbReference type="Pfam" id="PF13173"/>
    </source>
</evidence>
<gene>
    <name evidence="3" type="ORF">HMPREF0548_1731</name>
</gene>
<dbReference type="Pfam" id="PF13635">
    <property type="entry name" value="DUF4143"/>
    <property type="match status" value="1"/>
</dbReference>
<reference evidence="3 4" key="1">
    <citation type="submission" date="2009-01" db="EMBL/GenBank/DDBJ databases">
        <authorList>
            <person name="Qin X."/>
            <person name="Bachman B."/>
            <person name="Battles P."/>
            <person name="Bell A."/>
            <person name="Bess C."/>
            <person name="Bickham C."/>
            <person name="Chaboub L."/>
            <person name="Chen D."/>
            <person name="Coyle M."/>
            <person name="Deiros D.R."/>
            <person name="Dinh H."/>
            <person name="Forbes L."/>
            <person name="Fowler G."/>
            <person name="Francisco L."/>
            <person name="Fu Q."/>
            <person name="Gubbala S."/>
            <person name="Hale W."/>
            <person name="Han Y."/>
            <person name="Hemphill L."/>
            <person name="Highlander S.K."/>
            <person name="Hirani K."/>
            <person name="Hogues M."/>
            <person name="Jackson L."/>
            <person name="Jakkamsetti A."/>
            <person name="Javaid M."/>
            <person name="Jiang H."/>
            <person name="Korchina V."/>
            <person name="Kovar C."/>
            <person name="Lara F."/>
            <person name="Lee S."/>
            <person name="Mata R."/>
            <person name="Mathew T."/>
            <person name="Moen C."/>
            <person name="Morales K."/>
            <person name="Munidasa M."/>
            <person name="Nazareth L."/>
            <person name="Ngo R."/>
            <person name="Nguyen L."/>
            <person name="Okwuonu G."/>
            <person name="Ongeri F."/>
            <person name="Patil S."/>
            <person name="Petrosino J."/>
            <person name="Pham C."/>
            <person name="Pham P."/>
            <person name="Pu L.-L."/>
            <person name="Puazo M."/>
            <person name="Raj R."/>
            <person name="Reid J."/>
            <person name="Rouhana J."/>
            <person name="Saada N."/>
            <person name="Shang Y."/>
            <person name="Simmons D."/>
            <person name="Thornton R."/>
            <person name="Warren J."/>
            <person name="Weissenberger G."/>
            <person name="Zhang J."/>
            <person name="Zhang L."/>
            <person name="Zhou C."/>
            <person name="Zhu D."/>
            <person name="Muzny D."/>
            <person name="Worley K."/>
            <person name="Gibbs R."/>
        </authorList>
    </citation>
    <scope>NUCLEOTIDE SEQUENCE [LARGE SCALE GENOMIC DNA]</scope>
    <source>
        <strain evidence="3 4">DSM 16047</strain>
    </source>
</reference>
<dbReference type="PATRIC" id="fig|525365.8.peg.1337"/>
<dbReference type="AlphaFoldDB" id="C2EPY5"/>
<keyword evidence="4" id="KW-1185">Reference proteome</keyword>
<dbReference type="EMBL" id="ACGU01000086">
    <property type="protein sequence ID" value="EEJ71404.1"/>
    <property type="molecule type" value="Genomic_DNA"/>
</dbReference>
<dbReference type="eggNOG" id="COG1373">
    <property type="taxonomic scope" value="Bacteria"/>
</dbReference>
<dbReference type="Proteomes" id="UP000005583">
    <property type="component" value="Unassembled WGS sequence"/>
</dbReference>
<name>C2EPY5_9LACO</name>
<comment type="caution">
    <text evidence="3">The sequence shown here is derived from an EMBL/GenBank/DDBJ whole genome shotgun (WGS) entry which is preliminary data.</text>
</comment>
<dbReference type="STRING" id="525365.HMPREF0548_1731"/>
<evidence type="ECO:0000313" key="4">
    <source>
        <dbReference type="Proteomes" id="UP000005583"/>
    </source>
</evidence>
<dbReference type="InterPro" id="IPR027417">
    <property type="entry name" value="P-loop_NTPase"/>
</dbReference>
<evidence type="ECO:0000313" key="3">
    <source>
        <dbReference type="EMBL" id="EEJ71404.1"/>
    </source>
</evidence>
<dbReference type="HOGENOM" id="CLU_041527_0_0_9"/>
<feature type="domain" description="DUF4143" evidence="2">
    <location>
        <begin position="224"/>
        <end position="361"/>
    </location>
</feature>
<feature type="domain" description="AAA" evidence="1">
    <location>
        <begin position="35"/>
        <end position="162"/>
    </location>
</feature>
<proteinExistence type="predicted"/>
<dbReference type="OrthoDB" id="9801684at2"/>
<dbReference type="SUPFAM" id="SSF52540">
    <property type="entry name" value="P-loop containing nucleoside triphosphate hydrolases"/>
    <property type="match status" value="1"/>
</dbReference>
<dbReference type="Pfam" id="PF13173">
    <property type="entry name" value="AAA_14"/>
    <property type="match status" value="1"/>
</dbReference>
<dbReference type="RefSeq" id="WP_007126975.1">
    <property type="nucleotide sequence ID" value="NZ_AZFO01000035.1"/>
</dbReference>